<comment type="similarity">
    <text evidence="1 5">Belongs to the bacterial solute-binding protein 1 family.</text>
</comment>
<evidence type="ECO:0000313" key="7">
    <source>
        <dbReference type="Proteomes" id="UP000192660"/>
    </source>
</evidence>
<evidence type="ECO:0000256" key="1">
    <source>
        <dbReference type="ARBA" id="ARBA00008520"/>
    </source>
</evidence>
<evidence type="ECO:0000256" key="2">
    <source>
        <dbReference type="ARBA" id="ARBA00022448"/>
    </source>
</evidence>
<gene>
    <name evidence="6" type="ORF">SAMN00768000_1174</name>
</gene>
<accession>A0A1W1WBC8</accession>
<keyword evidence="4 5" id="KW-0732">Signal</keyword>
<dbReference type="Pfam" id="PF13416">
    <property type="entry name" value="SBP_bac_8"/>
    <property type="match status" value="1"/>
</dbReference>
<dbReference type="GO" id="GO:1901982">
    <property type="term" value="F:maltose binding"/>
    <property type="evidence" value="ECO:0007669"/>
    <property type="project" value="TreeGrafter"/>
</dbReference>
<dbReference type="InterPro" id="IPR006059">
    <property type="entry name" value="SBP"/>
</dbReference>
<name>A0A1W1WBC8_SULTA</name>
<feature type="chain" id="PRO_5039756999" description="Maltodextrin-binding protein" evidence="5">
    <location>
        <begin position="21"/>
        <end position="415"/>
    </location>
</feature>
<keyword evidence="7" id="KW-1185">Reference proteome</keyword>
<dbReference type="GO" id="GO:0015144">
    <property type="term" value="F:carbohydrate transmembrane transporter activity"/>
    <property type="evidence" value="ECO:0007669"/>
    <property type="project" value="InterPro"/>
</dbReference>
<dbReference type="GO" id="GO:0042956">
    <property type="term" value="P:maltodextrin transmembrane transport"/>
    <property type="evidence" value="ECO:0007669"/>
    <property type="project" value="TreeGrafter"/>
</dbReference>
<dbReference type="PANTHER" id="PTHR30061">
    <property type="entry name" value="MALTOSE-BINDING PERIPLASMIC PROTEIN"/>
    <property type="match status" value="1"/>
</dbReference>
<proteinExistence type="inferred from homology"/>
<feature type="signal peptide" evidence="5">
    <location>
        <begin position="1"/>
        <end position="20"/>
    </location>
</feature>
<dbReference type="PROSITE" id="PS51257">
    <property type="entry name" value="PROKAR_LIPOPROTEIN"/>
    <property type="match status" value="1"/>
</dbReference>
<organism evidence="6 7">
    <name type="scientific">Sulfobacillus thermosulfidooxidans (strain DSM 9293 / VKM B-1269 / AT-1)</name>
    <dbReference type="NCBI Taxonomy" id="929705"/>
    <lineage>
        <taxon>Bacteria</taxon>
        <taxon>Bacillati</taxon>
        <taxon>Bacillota</taxon>
        <taxon>Clostridia</taxon>
        <taxon>Eubacteriales</taxon>
        <taxon>Clostridiales Family XVII. Incertae Sedis</taxon>
        <taxon>Sulfobacillus</taxon>
    </lineage>
</organism>
<sequence length="415" mass="44893">MKNKIIVVGAAMSFLTASLAGCGSAPTTTSASSSSSTAIPKGQTITVWSWQGGPIYNQVVKIANAWAKAHGDTVKVVNQSNNPNGFQFYATAARSGKGPDVVFGMPHDNNGLFAEEGLISPVPQGDFNPADYNASVDEAVTINDKVYSLPDFVQTTALYYNKSMIKTPPKTWAQFVQDANKYGFMYPQHNLYFNFAVIGGMGGYVFKYQNGKLDPQNIGLNTPGAIQGFTLMREMDSKYHWMTPSTDSAVSLSKFTAGKIGMTINGPWDIPSFQAAKIPFGVAPLPTLPNGHPMTPFLGVITTFVNARSPYQAADWSLAKALSSSNAQMEYFQLEQQIPALTSLRESPTIQNNASFKAFSDEVRYAVPMPNIPQMQAVWSAMSVIEDIINGKLTPTTGANDFVKDIKQGIKVAQS</sequence>
<dbReference type="SUPFAM" id="SSF53850">
    <property type="entry name" value="Periplasmic binding protein-like II"/>
    <property type="match status" value="1"/>
</dbReference>
<keyword evidence="3 5" id="KW-0762">Sugar transport</keyword>
<dbReference type="GO" id="GO:0055052">
    <property type="term" value="C:ATP-binding cassette (ABC) transporter complex, substrate-binding subunit-containing"/>
    <property type="evidence" value="ECO:0007669"/>
    <property type="project" value="TreeGrafter"/>
</dbReference>
<dbReference type="CDD" id="cd13586">
    <property type="entry name" value="PBP2_Maltose_binding_like"/>
    <property type="match status" value="1"/>
</dbReference>
<reference evidence="7" key="1">
    <citation type="submission" date="2017-04" db="EMBL/GenBank/DDBJ databases">
        <authorList>
            <person name="Varghese N."/>
            <person name="Submissions S."/>
        </authorList>
    </citation>
    <scope>NUCLEOTIDE SEQUENCE [LARGE SCALE GENOMIC DNA]</scope>
    <source>
        <strain evidence="7">DSM 9293</strain>
    </source>
</reference>
<dbReference type="InterPro" id="IPR006060">
    <property type="entry name" value="Maltose/Cyclodextrin-bd"/>
</dbReference>
<dbReference type="Proteomes" id="UP000192660">
    <property type="component" value="Unassembled WGS sequence"/>
</dbReference>
<dbReference type="PRINTS" id="PR00181">
    <property type="entry name" value="MALTOSEBP"/>
</dbReference>
<evidence type="ECO:0000313" key="6">
    <source>
        <dbReference type="EMBL" id="SMC03611.1"/>
    </source>
</evidence>
<keyword evidence="5" id="KW-1003">Cell membrane</keyword>
<keyword evidence="2 5" id="KW-0813">Transport</keyword>
<keyword evidence="5" id="KW-0472">Membrane</keyword>
<protein>
    <recommendedName>
        <fullName evidence="5">Maltodextrin-binding protein</fullName>
    </recommendedName>
</protein>
<keyword evidence="5" id="KW-0449">Lipoprotein</keyword>
<evidence type="ECO:0000256" key="3">
    <source>
        <dbReference type="ARBA" id="ARBA00022597"/>
    </source>
</evidence>
<dbReference type="GO" id="GO:0015768">
    <property type="term" value="P:maltose transport"/>
    <property type="evidence" value="ECO:0007669"/>
    <property type="project" value="TreeGrafter"/>
</dbReference>
<dbReference type="EMBL" id="FWWY01000001">
    <property type="protein sequence ID" value="SMC03611.1"/>
    <property type="molecule type" value="Genomic_DNA"/>
</dbReference>
<comment type="subcellular location">
    <subcellularLocation>
        <location evidence="5">Cell membrane</location>
        <topology evidence="5">Lipid-anchor</topology>
    </subcellularLocation>
</comment>
<evidence type="ECO:0000256" key="4">
    <source>
        <dbReference type="ARBA" id="ARBA00022729"/>
    </source>
</evidence>
<evidence type="ECO:0000256" key="5">
    <source>
        <dbReference type="RuleBase" id="RU365005"/>
    </source>
</evidence>
<dbReference type="PANTHER" id="PTHR30061:SF50">
    <property type="entry name" value="MALTOSE_MALTODEXTRIN-BINDING PERIPLASMIC PROTEIN"/>
    <property type="match status" value="1"/>
</dbReference>
<dbReference type="Gene3D" id="3.40.190.10">
    <property type="entry name" value="Periplasmic binding protein-like II"/>
    <property type="match status" value="2"/>
</dbReference>
<dbReference type="AlphaFoldDB" id="A0A1W1WBC8"/>